<accession>A0A2T8FGE8</accession>
<evidence type="ECO:0000313" key="3">
    <source>
        <dbReference type="Proteomes" id="UP000246018"/>
    </source>
</evidence>
<dbReference type="CDD" id="cd00085">
    <property type="entry name" value="HNHc"/>
    <property type="match status" value="1"/>
</dbReference>
<evidence type="ECO:0000256" key="1">
    <source>
        <dbReference type="SAM" id="MobiDB-lite"/>
    </source>
</evidence>
<sequence length="478" mass="51300">MDTPSGLLDSVEQRLDAAVTPRELVALAREVASTARQAETAVLLLAAQWADAHPVTEDGRALGGQPGKSRGDTDEGEFDEDRGIPLVDRLSVSSFAVALGRSTTAADLLLRDVAVLRHRMPAVWRLAAAGRLEGWRARRVARLVVGAPDEVCAHLDRVLAPMVATVGERTLERLLDQALLAHDPERHEQDQLDKLAQRHVTVDRDSITADGLVDIAIRADLKDGYDFDNAVAQVAEALRAVDEAAGHEPDSLDVRRARAIGILADPEQAAELLNNPVDTRSGTSGDVGRAAPARKALRKRLQLVVHVAADGYVFGSAGWVPTAYDQTHHQSVVTQLVRDWAGRDDTHLTVLPVLDLADHRVVAGYRPGAGLARQVELARAACSFPHCSRPASGCDTDHVVPYDHDHPEAGGSTCGCNLAPRCRRHHNDKTHGGWTCTTLEDGPGCGPTRTARSSWSPHSAPTTSPHSSPRAPGGRNNE</sequence>
<dbReference type="Proteomes" id="UP000246018">
    <property type="component" value="Unassembled WGS sequence"/>
</dbReference>
<proteinExistence type="predicted"/>
<evidence type="ECO:0008006" key="4">
    <source>
        <dbReference type="Google" id="ProtNLM"/>
    </source>
</evidence>
<feature type="region of interest" description="Disordered" evidence="1">
    <location>
        <begin position="56"/>
        <end position="80"/>
    </location>
</feature>
<protein>
    <recommendedName>
        <fullName evidence="4">HNH endonuclease</fullName>
    </recommendedName>
</protein>
<feature type="region of interest" description="Disordered" evidence="1">
    <location>
        <begin position="444"/>
        <end position="478"/>
    </location>
</feature>
<comment type="caution">
    <text evidence="2">The sequence shown here is derived from an EMBL/GenBank/DDBJ whole genome shotgun (WGS) entry which is preliminary data.</text>
</comment>
<dbReference type="AlphaFoldDB" id="A0A2T8FGE8"/>
<dbReference type="OrthoDB" id="3776577at2"/>
<reference evidence="2 3" key="1">
    <citation type="submission" date="2018-04" db="EMBL/GenBank/DDBJ databases">
        <title>Genome of Nocardioides gansuensis WSJ-1.</title>
        <authorList>
            <person name="Wu S."/>
            <person name="Wang G."/>
        </authorList>
    </citation>
    <scope>NUCLEOTIDE SEQUENCE [LARGE SCALE GENOMIC DNA]</scope>
    <source>
        <strain evidence="2 3">WSJ-1</strain>
    </source>
</reference>
<dbReference type="EMBL" id="QDGZ01000001">
    <property type="protein sequence ID" value="PVG84767.1"/>
    <property type="molecule type" value="Genomic_DNA"/>
</dbReference>
<evidence type="ECO:0000313" key="2">
    <source>
        <dbReference type="EMBL" id="PVG84767.1"/>
    </source>
</evidence>
<organism evidence="2 3">
    <name type="scientific">Nocardioides gansuensis</name>
    <dbReference type="NCBI Taxonomy" id="2138300"/>
    <lineage>
        <taxon>Bacteria</taxon>
        <taxon>Bacillati</taxon>
        <taxon>Actinomycetota</taxon>
        <taxon>Actinomycetes</taxon>
        <taxon>Propionibacteriales</taxon>
        <taxon>Nocardioidaceae</taxon>
        <taxon>Nocardioides</taxon>
    </lineage>
</organism>
<dbReference type="InterPro" id="IPR003615">
    <property type="entry name" value="HNH_nuc"/>
</dbReference>
<dbReference type="RefSeq" id="WP_116570895.1">
    <property type="nucleotide sequence ID" value="NZ_QDGZ01000001.1"/>
</dbReference>
<keyword evidence="3" id="KW-1185">Reference proteome</keyword>
<name>A0A2T8FGE8_9ACTN</name>
<gene>
    <name evidence="2" type="ORF">DDE18_04010</name>
</gene>
<feature type="compositionally biased region" description="Low complexity" evidence="1">
    <location>
        <begin position="453"/>
        <end position="472"/>
    </location>
</feature>